<evidence type="ECO:0000313" key="1">
    <source>
        <dbReference type="EMBL" id="QBC43823.1"/>
    </source>
</evidence>
<evidence type="ECO:0000313" key="2">
    <source>
        <dbReference type="Proteomes" id="UP000515917"/>
    </source>
</evidence>
<dbReference type="Proteomes" id="UP000515917">
    <property type="component" value="Chromosome"/>
</dbReference>
<dbReference type="AlphaFoldDB" id="A0A7G3G9R9"/>
<protein>
    <submittedName>
        <fullName evidence="1">Uncharacterized protein</fullName>
    </submittedName>
</protein>
<dbReference type="EMBL" id="CP025781">
    <property type="protein sequence ID" value="QBC43823.1"/>
    <property type="molecule type" value="Genomic_DNA"/>
</dbReference>
<keyword evidence="2" id="KW-1185">Reference proteome</keyword>
<sequence length="89" mass="10223">MAQRLLRKVMIVDLYNKESWWLLAHTMMLSACLRGKSAQRSSWHGGFGGGVPFRRHKPRDSKPVFRHEHAVLFWLEDGFCSGHALGESD</sequence>
<dbReference type="RefSeq" id="WP_130106390.1">
    <property type="nucleotide sequence ID" value="NZ_CP025781.1"/>
</dbReference>
<name>A0A7G3G9R9_9NEIS</name>
<proteinExistence type="predicted"/>
<organism evidence="1 2">
    <name type="scientific">Iodobacter fluviatilis</name>
    <dbReference type="NCBI Taxonomy" id="537"/>
    <lineage>
        <taxon>Bacteria</taxon>
        <taxon>Pseudomonadati</taxon>
        <taxon>Pseudomonadota</taxon>
        <taxon>Betaproteobacteria</taxon>
        <taxon>Neisseriales</taxon>
        <taxon>Chitinibacteraceae</taxon>
        <taxon>Iodobacter</taxon>
    </lineage>
</organism>
<accession>A0A7G3G9R9</accession>
<dbReference type="KEGG" id="ifl:C1H71_09865"/>
<dbReference type="PROSITE" id="PS51257">
    <property type="entry name" value="PROKAR_LIPOPROTEIN"/>
    <property type="match status" value="1"/>
</dbReference>
<reference evidence="1 2" key="1">
    <citation type="submission" date="2018-01" db="EMBL/GenBank/DDBJ databases">
        <title>Genome sequence of Iodobacter sp. strain PCH194 isolated from Indian Trans-Himalaya.</title>
        <authorList>
            <person name="Kumar V."/>
            <person name="Thakur V."/>
            <person name="Kumar S."/>
            <person name="Singh D."/>
        </authorList>
    </citation>
    <scope>NUCLEOTIDE SEQUENCE [LARGE SCALE GENOMIC DNA]</scope>
    <source>
        <strain evidence="1 2">PCH194</strain>
    </source>
</reference>
<gene>
    <name evidence="1" type="ORF">C1H71_09865</name>
</gene>